<dbReference type="EMBL" id="CP049055">
    <property type="protein sequence ID" value="QII11359.1"/>
    <property type="molecule type" value="Genomic_DNA"/>
</dbReference>
<evidence type="ECO:0000313" key="5">
    <source>
        <dbReference type="Proteomes" id="UP000221734"/>
    </source>
</evidence>
<keyword evidence="1" id="KW-0472">Membrane</keyword>
<protein>
    <submittedName>
        <fullName evidence="3">Putative membrane protein</fullName>
    </submittedName>
</protein>
<reference evidence="2" key="2">
    <citation type="submission" date="2006-01" db="EMBL/GenBank/DDBJ databases">
        <authorList>
            <person name="Genoscope"/>
        </authorList>
    </citation>
    <scope>NUCLEOTIDE SEQUENCE</scope>
</reference>
<feature type="transmembrane region" description="Helical" evidence="1">
    <location>
        <begin position="27"/>
        <end position="47"/>
    </location>
</feature>
<dbReference type="EMBL" id="CT573071">
    <property type="protein sequence ID" value="CAJ74257.1"/>
    <property type="molecule type" value="Genomic_DNA"/>
</dbReference>
<keyword evidence="5" id="KW-1185">Reference proteome</keyword>
<evidence type="ECO:0000313" key="2">
    <source>
        <dbReference type="EMBL" id="CAJ74257.1"/>
    </source>
</evidence>
<dbReference type="RefSeq" id="WP_099324042.1">
    <property type="nucleotide sequence ID" value="NZ_CP049055.1"/>
</dbReference>
<proteinExistence type="predicted"/>
<evidence type="ECO:0000313" key="4">
    <source>
        <dbReference type="EMBL" id="SOH03166.1"/>
    </source>
</evidence>
<dbReference type="KEGG" id="kst:KSMBR1_0652"/>
<reference evidence="3 6" key="5">
    <citation type="submission" date="2020-02" db="EMBL/GenBank/DDBJ databases">
        <title>Newly sequenced genome of strain CSTR1 showed variability in Candidatus Kuenenia stuttgartiensis genomes.</title>
        <authorList>
            <person name="Ding C."/>
            <person name="Adrian L."/>
        </authorList>
    </citation>
    <scope>NUCLEOTIDE SEQUENCE [LARGE SCALE GENOMIC DNA]</scope>
    <source>
        <strain evidence="3 6">CSTR1</strain>
    </source>
</reference>
<evidence type="ECO:0000313" key="3">
    <source>
        <dbReference type="EMBL" id="QII11359.1"/>
    </source>
</evidence>
<dbReference type="Proteomes" id="UP000221734">
    <property type="component" value="Chromosome Kuenenia_stuttgartiensis_MBR1"/>
</dbReference>
<reference evidence="4" key="3">
    <citation type="submission" date="2017-10" db="EMBL/GenBank/DDBJ databases">
        <authorList>
            <person name="Banno H."/>
            <person name="Chua N.-H."/>
        </authorList>
    </citation>
    <scope>NUCLEOTIDE SEQUENCE [LARGE SCALE GENOMIC DNA]</scope>
    <source>
        <strain evidence="4">Kuenenia_mbr1_ru-nijmegen</strain>
    </source>
</reference>
<gene>
    <name evidence="3" type="ORF">KsCSTR_19800</name>
    <name evidence="4" type="ORF">KSMBR1_0652</name>
    <name evidence="2" type="ORF">kuste3494</name>
</gene>
<reference evidence="2" key="1">
    <citation type="journal article" date="2006" name="Nature">
        <title>Deciphering the evolution and metabolism of an anammox bacterium from a community genome.</title>
        <authorList>
            <person name="Strous M."/>
            <person name="Pelletier E."/>
            <person name="Mangenot S."/>
            <person name="Rattei T."/>
            <person name="Lehner A."/>
            <person name="Taylor M.W."/>
            <person name="Horn M."/>
            <person name="Daims H."/>
            <person name="Bartol-Mavel D."/>
            <person name="Wincker P."/>
            <person name="Barbe V."/>
            <person name="Fonknechten N."/>
            <person name="Vallenet D."/>
            <person name="Segurens B."/>
            <person name="Schenowitz-Truong C."/>
            <person name="Medigue C."/>
            <person name="Collingro A."/>
            <person name="Snel B."/>
            <person name="Dutilh B.E."/>
            <person name="OpDenCamp H.J.M."/>
            <person name="vanDerDrift C."/>
            <person name="Cirpus I."/>
            <person name="vanDePas-Schoonen K.T."/>
            <person name="Harhangi H.R."/>
            <person name="vanNiftrik L."/>
            <person name="Schmid M."/>
            <person name="Keltjens J."/>
            <person name="vanDeVossenberg J."/>
            <person name="Kartal B."/>
            <person name="Meier H."/>
            <person name="Frishman D."/>
            <person name="Huynen M.A."/>
            <person name="Mewes H."/>
            <person name="Weissenbach J."/>
            <person name="Jetten M.S.M."/>
            <person name="Wagner M."/>
            <person name="LePaslier D."/>
        </authorList>
    </citation>
    <scope>NUCLEOTIDE SEQUENCE</scope>
</reference>
<sequence>MTGKNNQLLEPSKYPHPHTRTKSWHRMVANFCIFFLVISLVMLYFSYTGKPQAGLLEIGISAFLFCILFHLVMKFFPLISKIITSLLIIGFAVSLVCINYHFLKVEKKDASIEELLVGDLFVNKIMKTFRKEPVSPALKGGVPEQIFAQTDSVPLAIPSLDQLKMTLSNPISSKFTSKYSVALSPAMKEGTLFLKASYKGDIDSKYILPGISGILAATTESGPPMYEPIDKGDFVSFSLSACNKEKLLTASDMRIIQLPISIGVGAATHEIKLCNPIRENRVPID</sequence>
<dbReference type="EMBL" id="LT934425">
    <property type="protein sequence ID" value="SOH03166.1"/>
    <property type="molecule type" value="Genomic_DNA"/>
</dbReference>
<feature type="transmembrane region" description="Helical" evidence="1">
    <location>
        <begin position="82"/>
        <end position="103"/>
    </location>
</feature>
<name>Q1Q2M3_KUEST</name>
<reference evidence="5" key="4">
    <citation type="submission" date="2017-10" db="EMBL/GenBank/DDBJ databases">
        <authorList>
            <person name="Frank J."/>
        </authorList>
    </citation>
    <scope>NUCLEOTIDE SEQUENCE [LARGE SCALE GENOMIC DNA]</scope>
</reference>
<keyword evidence="1" id="KW-0812">Transmembrane</keyword>
<dbReference type="Proteomes" id="UP000501926">
    <property type="component" value="Chromosome"/>
</dbReference>
<dbReference type="AlphaFoldDB" id="Q1Q2M3"/>
<evidence type="ECO:0000313" key="6">
    <source>
        <dbReference type="Proteomes" id="UP000501926"/>
    </source>
</evidence>
<evidence type="ECO:0000256" key="1">
    <source>
        <dbReference type="SAM" id="Phobius"/>
    </source>
</evidence>
<feature type="transmembrane region" description="Helical" evidence="1">
    <location>
        <begin position="54"/>
        <end position="76"/>
    </location>
</feature>
<accession>Q1Q2M3</accession>
<dbReference type="OrthoDB" id="280690at2"/>
<keyword evidence="1" id="KW-1133">Transmembrane helix</keyword>
<organism evidence="2">
    <name type="scientific">Kuenenia stuttgartiensis</name>
    <dbReference type="NCBI Taxonomy" id="174633"/>
    <lineage>
        <taxon>Bacteria</taxon>
        <taxon>Pseudomonadati</taxon>
        <taxon>Planctomycetota</taxon>
        <taxon>Candidatus Brocadiia</taxon>
        <taxon>Candidatus Brocadiales</taxon>
        <taxon>Candidatus Brocadiaceae</taxon>
        <taxon>Candidatus Kuenenia</taxon>
    </lineage>
</organism>